<evidence type="ECO:0000313" key="1">
    <source>
        <dbReference type="EMBL" id="KAH7955543.1"/>
    </source>
</evidence>
<protein>
    <submittedName>
        <fullName evidence="1">Uncharacterized protein</fullName>
    </submittedName>
</protein>
<reference evidence="1" key="2">
    <citation type="submission" date="2021-09" db="EMBL/GenBank/DDBJ databases">
        <authorList>
            <person name="Jia N."/>
            <person name="Wang J."/>
            <person name="Shi W."/>
            <person name="Du L."/>
            <person name="Sun Y."/>
            <person name="Zhan W."/>
            <person name="Jiang J."/>
            <person name="Wang Q."/>
            <person name="Zhang B."/>
            <person name="Ji P."/>
            <person name="Sakyi L.B."/>
            <person name="Cui X."/>
            <person name="Yuan T."/>
            <person name="Jiang B."/>
            <person name="Yang W."/>
            <person name="Lam T.T.-Y."/>
            <person name="Chang Q."/>
            <person name="Ding S."/>
            <person name="Wang X."/>
            <person name="Zhu J."/>
            <person name="Ruan X."/>
            <person name="Zhao L."/>
            <person name="Wei J."/>
            <person name="Que T."/>
            <person name="Du C."/>
            <person name="Cheng J."/>
            <person name="Dai P."/>
            <person name="Han X."/>
            <person name="Huang E."/>
            <person name="Gao Y."/>
            <person name="Liu J."/>
            <person name="Shao H."/>
            <person name="Ye R."/>
            <person name="Li L."/>
            <person name="Wei W."/>
            <person name="Wang X."/>
            <person name="Wang C."/>
            <person name="Huo Q."/>
            <person name="Li W."/>
            <person name="Guo W."/>
            <person name="Chen H."/>
            <person name="Chen S."/>
            <person name="Zhou L."/>
            <person name="Zhou L."/>
            <person name="Ni X."/>
            <person name="Tian J."/>
            <person name="Zhou Y."/>
            <person name="Sheng Y."/>
            <person name="Liu T."/>
            <person name="Pan Y."/>
            <person name="Xia L."/>
            <person name="Li J."/>
            <person name="Zhao F."/>
            <person name="Cao W."/>
        </authorList>
    </citation>
    <scope>NUCLEOTIDE SEQUENCE</scope>
    <source>
        <strain evidence="1">Rsan-2018</strain>
        <tissue evidence="1">Larvae</tissue>
    </source>
</reference>
<organism evidence="1 2">
    <name type="scientific">Rhipicephalus sanguineus</name>
    <name type="common">Brown dog tick</name>
    <name type="synonym">Ixodes sanguineus</name>
    <dbReference type="NCBI Taxonomy" id="34632"/>
    <lineage>
        <taxon>Eukaryota</taxon>
        <taxon>Metazoa</taxon>
        <taxon>Ecdysozoa</taxon>
        <taxon>Arthropoda</taxon>
        <taxon>Chelicerata</taxon>
        <taxon>Arachnida</taxon>
        <taxon>Acari</taxon>
        <taxon>Parasitiformes</taxon>
        <taxon>Ixodida</taxon>
        <taxon>Ixodoidea</taxon>
        <taxon>Ixodidae</taxon>
        <taxon>Rhipicephalinae</taxon>
        <taxon>Rhipicephalus</taxon>
        <taxon>Rhipicephalus</taxon>
    </lineage>
</organism>
<dbReference type="Proteomes" id="UP000821837">
    <property type="component" value="Unassembled WGS sequence"/>
</dbReference>
<name>A0A9D4PTL1_RHISA</name>
<dbReference type="AlphaFoldDB" id="A0A9D4PTL1"/>
<dbReference type="EMBL" id="JABSTV010001250">
    <property type="protein sequence ID" value="KAH7955543.1"/>
    <property type="molecule type" value="Genomic_DNA"/>
</dbReference>
<sequence length="83" mass="9440">MAAAFAPPETEEDIVSPNIVQNILVVSTPEKKNATAYAAIQQIRRTTYHGGQNVQRTLSSSLRRATEKVTARFWRRRLLRRTT</sequence>
<gene>
    <name evidence="1" type="ORF">HPB52_001239</name>
</gene>
<proteinExistence type="predicted"/>
<comment type="caution">
    <text evidence="1">The sequence shown here is derived from an EMBL/GenBank/DDBJ whole genome shotgun (WGS) entry which is preliminary data.</text>
</comment>
<keyword evidence="2" id="KW-1185">Reference proteome</keyword>
<evidence type="ECO:0000313" key="2">
    <source>
        <dbReference type="Proteomes" id="UP000821837"/>
    </source>
</evidence>
<accession>A0A9D4PTL1</accession>
<reference evidence="1" key="1">
    <citation type="journal article" date="2020" name="Cell">
        <title>Large-Scale Comparative Analyses of Tick Genomes Elucidate Their Genetic Diversity and Vector Capacities.</title>
        <authorList>
            <consortium name="Tick Genome and Microbiome Consortium (TIGMIC)"/>
            <person name="Jia N."/>
            <person name="Wang J."/>
            <person name="Shi W."/>
            <person name="Du L."/>
            <person name="Sun Y."/>
            <person name="Zhan W."/>
            <person name="Jiang J.F."/>
            <person name="Wang Q."/>
            <person name="Zhang B."/>
            <person name="Ji P."/>
            <person name="Bell-Sakyi L."/>
            <person name="Cui X.M."/>
            <person name="Yuan T.T."/>
            <person name="Jiang B.G."/>
            <person name="Yang W.F."/>
            <person name="Lam T.T."/>
            <person name="Chang Q.C."/>
            <person name="Ding S.J."/>
            <person name="Wang X.J."/>
            <person name="Zhu J.G."/>
            <person name="Ruan X.D."/>
            <person name="Zhao L."/>
            <person name="Wei J.T."/>
            <person name="Ye R.Z."/>
            <person name="Que T.C."/>
            <person name="Du C.H."/>
            <person name="Zhou Y.H."/>
            <person name="Cheng J.X."/>
            <person name="Dai P.F."/>
            <person name="Guo W.B."/>
            <person name="Han X.H."/>
            <person name="Huang E.J."/>
            <person name="Li L.F."/>
            <person name="Wei W."/>
            <person name="Gao Y.C."/>
            <person name="Liu J.Z."/>
            <person name="Shao H.Z."/>
            <person name="Wang X."/>
            <person name="Wang C.C."/>
            <person name="Yang T.C."/>
            <person name="Huo Q.B."/>
            <person name="Li W."/>
            <person name="Chen H.Y."/>
            <person name="Chen S.E."/>
            <person name="Zhou L.G."/>
            <person name="Ni X.B."/>
            <person name="Tian J.H."/>
            <person name="Sheng Y."/>
            <person name="Liu T."/>
            <person name="Pan Y.S."/>
            <person name="Xia L.Y."/>
            <person name="Li J."/>
            <person name="Zhao F."/>
            <person name="Cao W.C."/>
        </authorList>
    </citation>
    <scope>NUCLEOTIDE SEQUENCE</scope>
    <source>
        <strain evidence="1">Rsan-2018</strain>
    </source>
</reference>